<dbReference type="InterPro" id="IPR036890">
    <property type="entry name" value="HATPase_C_sf"/>
</dbReference>
<dbReference type="SMART" id="SM00448">
    <property type="entry name" value="REC"/>
    <property type="match status" value="1"/>
</dbReference>
<dbReference type="Pfam" id="PF00072">
    <property type="entry name" value="Response_reg"/>
    <property type="match status" value="1"/>
</dbReference>
<evidence type="ECO:0000259" key="17">
    <source>
        <dbReference type="PROSITE" id="PS50110"/>
    </source>
</evidence>
<dbReference type="EC" id="2.7.13.3" evidence="3"/>
<keyword evidence="8" id="KW-0547">Nucleotide-binding</keyword>
<feature type="transmembrane region" description="Helical" evidence="15">
    <location>
        <begin position="303"/>
        <end position="325"/>
    </location>
</feature>
<dbReference type="PRINTS" id="PR00344">
    <property type="entry name" value="BCTRLSENSOR"/>
</dbReference>
<dbReference type="CDD" id="cd12915">
    <property type="entry name" value="PDC2_DGC_like"/>
    <property type="match status" value="1"/>
</dbReference>
<keyword evidence="5 14" id="KW-0597">Phosphoprotein</keyword>
<dbReference type="Gene3D" id="1.10.287.130">
    <property type="match status" value="1"/>
</dbReference>
<evidence type="ECO:0000256" key="12">
    <source>
        <dbReference type="ARBA" id="ARBA00023012"/>
    </source>
</evidence>
<dbReference type="Gene3D" id="3.30.450.20">
    <property type="entry name" value="PAS domain"/>
    <property type="match status" value="2"/>
</dbReference>
<name>A0ABQ4SRV1_9HYPH</name>
<dbReference type="InterPro" id="IPR036097">
    <property type="entry name" value="HisK_dim/P_sf"/>
</dbReference>
<dbReference type="Gene3D" id="3.40.50.2300">
    <property type="match status" value="1"/>
</dbReference>
<dbReference type="EMBL" id="BPQR01000020">
    <property type="protein sequence ID" value="GJE05924.1"/>
    <property type="molecule type" value="Genomic_DNA"/>
</dbReference>
<reference evidence="18" key="2">
    <citation type="submission" date="2021-08" db="EMBL/GenBank/DDBJ databases">
        <authorList>
            <person name="Tani A."/>
            <person name="Ola A."/>
            <person name="Ogura Y."/>
            <person name="Katsura K."/>
            <person name="Hayashi T."/>
        </authorList>
    </citation>
    <scope>NUCLEOTIDE SEQUENCE</scope>
    <source>
        <strain evidence="18">LMG 23639</strain>
    </source>
</reference>
<evidence type="ECO:0000313" key="18">
    <source>
        <dbReference type="EMBL" id="GJE05924.1"/>
    </source>
</evidence>
<dbReference type="SMART" id="SM00387">
    <property type="entry name" value="HATPase_c"/>
    <property type="match status" value="1"/>
</dbReference>
<proteinExistence type="predicted"/>
<dbReference type="PANTHER" id="PTHR43065">
    <property type="entry name" value="SENSOR HISTIDINE KINASE"/>
    <property type="match status" value="1"/>
</dbReference>
<dbReference type="Pfam" id="PF00512">
    <property type="entry name" value="HisKA"/>
    <property type="match status" value="1"/>
</dbReference>
<dbReference type="SUPFAM" id="SSF47384">
    <property type="entry name" value="Homodimeric domain of signal transducing histidine kinase"/>
    <property type="match status" value="1"/>
</dbReference>
<evidence type="ECO:0000256" key="11">
    <source>
        <dbReference type="ARBA" id="ARBA00022989"/>
    </source>
</evidence>
<keyword evidence="9 18" id="KW-0418">Kinase</keyword>
<dbReference type="PROSITE" id="PS50109">
    <property type="entry name" value="HIS_KIN"/>
    <property type="match status" value="1"/>
</dbReference>
<keyword evidence="19" id="KW-1185">Reference proteome</keyword>
<dbReference type="Gene3D" id="3.30.565.10">
    <property type="entry name" value="Histidine kinase-like ATPase, C-terminal domain"/>
    <property type="match status" value="1"/>
</dbReference>
<dbReference type="InterPro" id="IPR003594">
    <property type="entry name" value="HATPase_dom"/>
</dbReference>
<evidence type="ECO:0000256" key="1">
    <source>
        <dbReference type="ARBA" id="ARBA00000085"/>
    </source>
</evidence>
<sequence>MPDRRAERPPAGSPAGAAGALLPPPPLRAAWLLVGLCLVLPVALLVLAAFDNRREVLREANERVERTVRILHEHSTKVFETQRLILDRVNGRLTYADLASATEREALHRFLAEIQRNYDQVATITIVDETGALLVSSRLPPPVPEIGYADRDWFQVLRGEDPPEVYVSRSYAGRQSGRTVFNVARRIDRGDGRFHGAITVSVARDYFESFYREVDPDLAHAVLLLRADGQILAREPHTDLTSVPLDSPMLRMIGYGDKGTYTTRSSIDRVERIFSFRKLDDYPVYTGFGLSTRVVLETWRRNVLGYALVAGLTALALLAASLLALRRTRQEQVATARWRAAAAALEREAAEREAAEARFRQAQKMEALGHLTGGIAHDFNNLLTVVIGNLEMARRRAGDVEDRVRRGIEHAMDGARRAAVLTHRLLAFSRRSPLAPEPVALDRLVDGMAGLLRSTLGERIAVETVAAPDLWPVEVDVNQTENAILNLAVNARDAMPEGGRLTIETANLILDETAAAAHPEIEPGPYVTLAVTDTGTGMAPEVAARAFDPFFTTKAVGEGSGLGLAQVYGFMHQSSGTAILDSTPGVGTTVRLLFPRCAGELPPGTERVPALLPEPPESAPRPGLTVLVLEDDAGVRAVSVAALEEAGYRVFKAADGPDALDLLDAHPETALLFTDVVLAGPLDGRAVAVEALRRRPGLKVLYTTGYAPDAVFRSKPEEEAAVLMKPFTASILARRVRALLRD</sequence>
<dbReference type="InterPro" id="IPR005467">
    <property type="entry name" value="His_kinase_dom"/>
</dbReference>
<dbReference type="InterPro" id="IPR003661">
    <property type="entry name" value="HisK_dim/P_dom"/>
</dbReference>
<keyword evidence="11 15" id="KW-1133">Transmembrane helix</keyword>
<dbReference type="SMART" id="SM00388">
    <property type="entry name" value="HisKA"/>
    <property type="match status" value="1"/>
</dbReference>
<keyword evidence="13 15" id="KW-0472">Membrane</keyword>
<evidence type="ECO:0000259" key="16">
    <source>
        <dbReference type="PROSITE" id="PS50109"/>
    </source>
</evidence>
<evidence type="ECO:0000256" key="4">
    <source>
        <dbReference type="ARBA" id="ARBA00022475"/>
    </source>
</evidence>
<comment type="catalytic activity">
    <reaction evidence="1">
        <text>ATP + protein L-histidine = ADP + protein N-phospho-L-histidine.</text>
        <dbReference type="EC" id="2.7.13.3"/>
    </reaction>
</comment>
<reference evidence="18" key="1">
    <citation type="journal article" date="2021" name="Front. Microbiol.">
        <title>Comprehensive Comparative Genomics and Phenotyping of Methylobacterium Species.</title>
        <authorList>
            <person name="Alessa O."/>
            <person name="Ogura Y."/>
            <person name="Fujitani Y."/>
            <person name="Takami H."/>
            <person name="Hayashi T."/>
            <person name="Sahin N."/>
            <person name="Tani A."/>
        </authorList>
    </citation>
    <scope>NUCLEOTIDE SEQUENCE</scope>
    <source>
        <strain evidence="18">LMG 23639</strain>
    </source>
</reference>
<comment type="subcellular location">
    <subcellularLocation>
        <location evidence="2">Cell membrane</location>
        <topology evidence="2">Multi-pass membrane protein</topology>
    </subcellularLocation>
</comment>
<keyword evidence="12" id="KW-0902">Two-component regulatory system</keyword>
<evidence type="ECO:0000256" key="14">
    <source>
        <dbReference type="PROSITE-ProRule" id="PRU00169"/>
    </source>
</evidence>
<protein>
    <recommendedName>
        <fullName evidence="3">histidine kinase</fullName>
        <ecNumber evidence="3">2.7.13.3</ecNumber>
    </recommendedName>
</protein>
<dbReference type="RefSeq" id="WP_238274587.1">
    <property type="nucleotide sequence ID" value="NZ_BPQR01000020.1"/>
</dbReference>
<organism evidence="18 19">
    <name type="scientific">Methylobacterium jeotgali</name>
    <dbReference type="NCBI Taxonomy" id="381630"/>
    <lineage>
        <taxon>Bacteria</taxon>
        <taxon>Pseudomonadati</taxon>
        <taxon>Pseudomonadota</taxon>
        <taxon>Alphaproteobacteria</taxon>
        <taxon>Hyphomicrobiales</taxon>
        <taxon>Methylobacteriaceae</taxon>
        <taxon>Methylobacterium</taxon>
    </lineage>
</organism>
<dbReference type="Proteomes" id="UP001055102">
    <property type="component" value="Unassembled WGS sequence"/>
</dbReference>
<keyword evidence="6" id="KW-0808">Transferase</keyword>
<feature type="modified residue" description="4-aspartylphosphate" evidence="14">
    <location>
        <position position="675"/>
    </location>
</feature>
<feature type="domain" description="Histidine kinase" evidence="16">
    <location>
        <begin position="374"/>
        <end position="598"/>
    </location>
</feature>
<dbReference type="InterPro" id="IPR001789">
    <property type="entry name" value="Sig_transdc_resp-reg_receiver"/>
</dbReference>
<dbReference type="SUPFAM" id="SSF55874">
    <property type="entry name" value="ATPase domain of HSP90 chaperone/DNA topoisomerase II/histidine kinase"/>
    <property type="match status" value="1"/>
</dbReference>
<gene>
    <name evidence="18" type="primary">rcsC_6</name>
    <name evidence="18" type="ORF">AOPFMNJM_1230</name>
</gene>
<evidence type="ECO:0000256" key="15">
    <source>
        <dbReference type="SAM" id="Phobius"/>
    </source>
</evidence>
<dbReference type="InterPro" id="IPR004358">
    <property type="entry name" value="Sig_transdc_His_kin-like_C"/>
</dbReference>
<dbReference type="GO" id="GO:0016301">
    <property type="term" value="F:kinase activity"/>
    <property type="evidence" value="ECO:0007669"/>
    <property type="project" value="UniProtKB-KW"/>
</dbReference>
<dbReference type="CDD" id="cd00082">
    <property type="entry name" value="HisKA"/>
    <property type="match status" value="1"/>
</dbReference>
<evidence type="ECO:0000256" key="13">
    <source>
        <dbReference type="ARBA" id="ARBA00023136"/>
    </source>
</evidence>
<feature type="domain" description="Response regulatory" evidence="17">
    <location>
        <begin position="625"/>
        <end position="740"/>
    </location>
</feature>
<evidence type="ECO:0000256" key="9">
    <source>
        <dbReference type="ARBA" id="ARBA00022777"/>
    </source>
</evidence>
<dbReference type="CDD" id="cd12914">
    <property type="entry name" value="PDC1_DGC_like"/>
    <property type="match status" value="1"/>
</dbReference>
<comment type="caution">
    <text evidence="18">The sequence shown here is derived from an EMBL/GenBank/DDBJ whole genome shotgun (WGS) entry which is preliminary data.</text>
</comment>
<evidence type="ECO:0000256" key="2">
    <source>
        <dbReference type="ARBA" id="ARBA00004651"/>
    </source>
</evidence>
<keyword evidence="4" id="KW-1003">Cell membrane</keyword>
<evidence type="ECO:0000256" key="3">
    <source>
        <dbReference type="ARBA" id="ARBA00012438"/>
    </source>
</evidence>
<evidence type="ECO:0000256" key="6">
    <source>
        <dbReference type="ARBA" id="ARBA00022679"/>
    </source>
</evidence>
<evidence type="ECO:0000256" key="7">
    <source>
        <dbReference type="ARBA" id="ARBA00022692"/>
    </source>
</evidence>
<dbReference type="PROSITE" id="PS50110">
    <property type="entry name" value="RESPONSE_REGULATORY"/>
    <property type="match status" value="1"/>
</dbReference>
<dbReference type="InterPro" id="IPR011006">
    <property type="entry name" value="CheY-like_superfamily"/>
</dbReference>
<evidence type="ECO:0000256" key="5">
    <source>
        <dbReference type="ARBA" id="ARBA00022553"/>
    </source>
</evidence>
<accession>A0ABQ4SRV1</accession>
<evidence type="ECO:0000313" key="19">
    <source>
        <dbReference type="Proteomes" id="UP001055102"/>
    </source>
</evidence>
<keyword evidence="7 15" id="KW-0812">Transmembrane</keyword>
<dbReference type="PANTHER" id="PTHR43065:SF46">
    <property type="entry name" value="C4-DICARBOXYLATE TRANSPORT SENSOR PROTEIN DCTB"/>
    <property type="match status" value="1"/>
</dbReference>
<dbReference type="SUPFAM" id="SSF52172">
    <property type="entry name" value="CheY-like"/>
    <property type="match status" value="1"/>
</dbReference>
<evidence type="ECO:0000256" key="8">
    <source>
        <dbReference type="ARBA" id="ARBA00022741"/>
    </source>
</evidence>
<keyword evidence="10" id="KW-0067">ATP-binding</keyword>
<dbReference type="InterPro" id="IPR033479">
    <property type="entry name" value="dCache_1"/>
</dbReference>
<feature type="transmembrane region" description="Helical" evidence="15">
    <location>
        <begin position="29"/>
        <end position="50"/>
    </location>
</feature>
<evidence type="ECO:0000256" key="10">
    <source>
        <dbReference type="ARBA" id="ARBA00022840"/>
    </source>
</evidence>
<dbReference type="Pfam" id="PF02743">
    <property type="entry name" value="dCache_1"/>
    <property type="match status" value="1"/>
</dbReference>
<dbReference type="Pfam" id="PF02518">
    <property type="entry name" value="HATPase_c"/>
    <property type="match status" value="1"/>
</dbReference>